<comment type="caution">
    <text evidence="1">The sequence shown here is derived from an EMBL/GenBank/DDBJ whole genome shotgun (WGS) entry which is preliminary data.</text>
</comment>
<dbReference type="EMBL" id="CABITT030000008">
    <property type="protein sequence ID" value="VVB14719.1"/>
    <property type="molecule type" value="Genomic_DNA"/>
</dbReference>
<evidence type="ECO:0000313" key="2">
    <source>
        <dbReference type="Proteomes" id="UP000489600"/>
    </source>
</evidence>
<evidence type="ECO:0000313" key="1">
    <source>
        <dbReference type="EMBL" id="VVB14719.1"/>
    </source>
</evidence>
<dbReference type="AlphaFoldDB" id="A0A565CM39"/>
<gene>
    <name evidence="1" type="ORF">ANE_LOCUS25163</name>
</gene>
<dbReference type="Proteomes" id="UP000489600">
    <property type="component" value="Unassembled WGS sequence"/>
</dbReference>
<accession>A0A565CM39</accession>
<sequence>MSILIALGCSQFTNFVTSELAAKTIERPHFVNLRGTKRLADVLCSLAPAPCTAEVDTRILHFIGILSSIFGARLNPFFGESDLTVLFSSKLLAVGDTQSWIRLDKHVLRGQKLHGRKLTARLFIPNLHHWIYWVFRFRKAYQLEKIVFFKLRQQMLASHPRFQIL</sequence>
<protein>
    <submittedName>
        <fullName evidence="1">Uncharacterized protein</fullName>
    </submittedName>
</protein>
<organism evidence="1 2">
    <name type="scientific">Arabis nemorensis</name>
    <dbReference type="NCBI Taxonomy" id="586526"/>
    <lineage>
        <taxon>Eukaryota</taxon>
        <taxon>Viridiplantae</taxon>
        <taxon>Streptophyta</taxon>
        <taxon>Embryophyta</taxon>
        <taxon>Tracheophyta</taxon>
        <taxon>Spermatophyta</taxon>
        <taxon>Magnoliopsida</taxon>
        <taxon>eudicotyledons</taxon>
        <taxon>Gunneridae</taxon>
        <taxon>Pentapetalae</taxon>
        <taxon>rosids</taxon>
        <taxon>malvids</taxon>
        <taxon>Brassicales</taxon>
        <taxon>Brassicaceae</taxon>
        <taxon>Arabideae</taxon>
        <taxon>Arabis</taxon>
    </lineage>
</organism>
<name>A0A565CM39_9BRAS</name>
<proteinExistence type="predicted"/>
<reference evidence="1" key="1">
    <citation type="submission" date="2019-07" db="EMBL/GenBank/DDBJ databases">
        <authorList>
            <person name="Dittberner H."/>
        </authorList>
    </citation>
    <scope>NUCLEOTIDE SEQUENCE [LARGE SCALE GENOMIC DNA]</scope>
</reference>
<keyword evidence="2" id="KW-1185">Reference proteome</keyword>